<dbReference type="Gene3D" id="3.30.450.20">
    <property type="entry name" value="PAS domain"/>
    <property type="match status" value="1"/>
</dbReference>
<dbReference type="Pfam" id="PF00672">
    <property type="entry name" value="HAMP"/>
    <property type="match status" value="1"/>
</dbReference>
<comment type="caution">
    <text evidence="8">The sequence shown here is derived from an EMBL/GenBank/DDBJ whole genome shotgun (WGS) entry which is preliminary data.</text>
</comment>
<feature type="transmembrane region" description="Helical" evidence="5">
    <location>
        <begin position="7"/>
        <end position="28"/>
    </location>
</feature>
<evidence type="ECO:0000313" key="8">
    <source>
        <dbReference type="EMBL" id="MDH8679506.1"/>
    </source>
</evidence>
<keyword evidence="9" id="KW-1185">Reference proteome</keyword>
<keyword evidence="5" id="KW-0812">Transmembrane</keyword>
<sequence>MKIRARIVLITSIIIIIAIGFQAVFSIISTNSSLDVIVEQQLADQVKNISNELKTAQNVIQITKDAMNEKNAVLAQAIAEMIVYNQTWLKTYNMDKLADQLKVAEIRVTDVDGIVQFGNDEKVFGTNIANDPTMAPFVPLIGQRDVSYAQEPAPREKDGQMYQFVGVSRRDVPGVVMIGFIPSTLIDLLENLDIQKRIEGLVIGSNGFGAIIDSNDNFIAHKDIALVGTAASDQPWLSDVFASTKESTPVVIDGETFIAYKQSIDDYTIVVTYPKAELDAIIAKNLSNNIIIVVVSVFILVLIISRLIKKYVTSPLKKVEAAMVEVGSGNFKTSVDYQSKDEIGTLSKQFGTMTKNVSHLIKEVSQSINKLAVSSETITENVEGLSLTSQEVTRAIEEITHGATDLASNVNERLLTGQQLSESINIIFSKLTNAKSVSSEMVTVNDLGRTKIDALKFVFQETVDSTDAVSKKVENLSVSSQAIETIVSTIKGISNQTNLLALNASIEAARAGEAGRGFSVVAEEIRKLAEQSATSAEEISSIIGEIVQIVSSTNQTVRGTQLSVESAKVNLDETVDVFAQIDQSVVQVESIIEEFISETQKIDTLKSELIVSLESMAAISEQSAASTEEINASTEEQLSRVSEIAQAIDDLNEDVTNLSTEMTKFKA</sequence>
<reference evidence="8 9" key="1">
    <citation type="submission" date="2023-04" db="EMBL/GenBank/DDBJ databases">
        <title>Fusibacter bizertensis strain WBS, isolated from littoral bottom sediments of the Arctic seas - biochemical and genomic analysis.</title>
        <authorList>
            <person name="Brioukhanov A.L."/>
        </authorList>
    </citation>
    <scope>NUCLEOTIDE SEQUENCE [LARGE SCALE GENOMIC DNA]</scope>
    <source>
        <strain evidence="8 9">WBS</strain>
    </source>
</reference>
<evidence type="ECO:0000313" key="9">
    <source>
        <dbReference type="Proteomes" id="UP001158045"/>
    </source>
</evidence>
<evidence type="ECO:0000256" key="2">
    <source>
        <dbReference type="ARBA" id="ARBA00029447"/>
    </source>
</evidence>
<evidence type="ECO:0000256" key="5">
    <source>
        <dbReference type="SAM" id="Phobius"/>
    </source>
</evidence>
<dbReference type="SMART" id="SM00304">
    <property type="entry name" value="HAMP"/>
    <property type="match status" value="1"/>
</dbReference>
<dbReference type="CDD" id="cd06225">
    <property type="entry name" value="HAMP"/>
    <property type="match status" value="1"/>
</dbReference>
<dbReference type="Pfam" id="PF00015">
    <property type="entry name" value="MCPsignal"/>
    <property type="match status" value="1"/>
</dbReference>
<keyword evidence="4" id="KW-0175">Coiled coil</keyword>
<dbReference type="Gene3D" id="1.10.287.950">
    <property type="entry name" value="Methyl-accepting chemotaxis protein"/>
    <property type="match status" value="1"/>
</dbReference>
<dbReference type="PANTHER" id="PTHR32089">
    <property type="entry name" value="METHYL-ACCEPTING CHEMOTAXIS PROTEIN MCPB"/>
    <property type="match status" value="1"/>
</dbReference>
<feature type="domain" description="HAMP" evidence="7">
    <location>
        <begin position="310"/>
        <end position="362"/>
    </location>
</feature>
<comment type="similarity">
    <text evidence="2">Belongs to the methyl-accepting chemotaxis (MCP) protein family.</text>
</comment>
<dbReference type="Proteomes" id="UP001158045">
    <property type="component" value="Unassembled WGS sequence"/>
</dbReference>
<keyword evidence="5" id="KW-1133">Transmembrane helix</keyword>
<gene>
    <name evidence="8" type="ORF">QE109_15210</name>
</gene>
<accession>A0ABT6NGD9</accession>
<dbReference type="RefSeq" id="WP_281095403.1">
    <property type="nucleotide sequence ID" value="NZ_JARYZI010000013.1"/>
</dbReference>
<feature type="transmembrane region" description="Helical" evidence="5">
    <location>
        <begin position="290"/>
        <end position="308"/>
    </location>
</feature>
<dbReference type="InterPro" id="IPR004089">
    <property type="entry name" value="MCPsignal_dom"/>
</dbReference>
<evidence type="ECO:0000259" key="7">
    <source>
        <dbReference type="PROSITE" id="PS50885"/>
    </source>
</evidence>
<evidence type="ECO:0000256" key="1">
    <source>
        <dbReference type="ARBA" id="ARBA00023224"/>
    </source>
</evidence>
<evidence type="ECO:0000259" key="6">
    <source>
        <dbReference type="PROSITE" id="PS50111"/>
    </source>
</evidence>
<dbReference type="CDD" id="cd12912">
    <property type="entry name" value="PDC2_MCP_like"/>
    <property type="match status" value="1"/>
</dbReference>
<protein>
    <submittedName>
        <fullName evidence="8">Methyl-accepting chemotaxis protein</fullName>
    </submittedName>
</protein>
<dbReference type="PROSITE" id="PS50111">
    <property type="entry name" value="CHEMOTAXIS_TRANSDUC_2"/>
    <property type="match status" value="1"/>
</dbReference>
<evidence type="ECO:0000256" key="4">
    <source>
        <dbReference type="SAM" id="Coils"/>
    </source>
</evidence>
<feature type="domain" description="Methyl-accepting transducer" evidence="6">
    <location>
        <begin position="381"/>
        <end position="631"/>
    </location>
</feature>
<dbReference type="PROSITE" id="PS50885">
    <property type="entry name" value="HAMP"/>
    <property type="match status" value="1"/>
</dbReference>
<name>A0ABT6NGD9_9FIRM</name>
<feature type="coiled-coil region" evidence="4">
    <location>
        <begin position="39"/>
        <end position="66"/>
    </location>
</feature>
<organism evidence="8 9">
    <name type="scientific">Fusibacter bizertensis</name>
    <dbReference type="NCBI Taxonomy" id="1488331"/>
    <lineage>
        <taxon>Bacteria</taxon>
        <taxon>Bacillati</taxon>
        <taxon>Bacillota</taxon>
        <taxon>Clostridia</taxon>
        <taxon>Eubacteriales</taxon>
        <taxon>Eubacteriales Family XII. Incertae Sedis</taxon>
        <taxon>Fusibacter</taxon>
    </lineage>
</organism>
<dbReference type="Gene3D" id="1.10.8.500">
    <property type="entry name" value="HAMP domain in histidine kinase"/>
    <property type="match status" value="1"/>
</dbReference>
<keyword evidence="1 3" id="KW-0807">Transducer</keyword>
<evidence type="ECO:0000256" key="3">
    <source>
        <dbReference type="PROSITE-ProRule" id="PRU00284"/>
    </source>
</evidence>
<dbReference type="InterPro" id="IPR003660">
    <property type="entry name" value="HAMP_dom"/>
</dbReference>
<dbReference type="PANTHER" id="PTHR32089:SF112">
    <property type="entry name" value="LYSOZYME-LIKE PROTEIN-RELATED"/>
    <property type="match status" value="1"/>
</dbReference>
<dbReference type="SMART" id="SM00283">
    <property type="entry name" value="MA"/>
    <property type="match status" value="1"/>
</dbReference>
<dbReference type="SUPFAM" id="SSF58104">
    <property type="entry name" value="Methyl-accepting chemotaxis protein (MCP) signaling domain"/>
    <property type="match status" value="1"/>
</dbReference>
<dbReference type="EMBL" id="JARYZI010000013">
    <property type="protein sequence ID" value="MDH8679506.1"/>
    <property type="molecule type" value="Genomic_DNA"/>
</dbReference>
<proteinExistence type="inferred from homology"/>
<keyword evidence="5" id="KW-0472">Membrane</keyword>